<gene>
    <name evidence="1" type="ORF">HAPAU_13330</name>
</gene>
<comment type="caution">
    <text evidence="1">The sequence shown here is derived from an EMBL/GenBank/DDBJ whole genome shotgun (WGS) entry which is preliminary data.</text>
</comment>
<protein>
    <submittedName>
        <fullName evidence="1">Uncharacterized protein</fullName>
    </submittedName>
</protein>
<evidence type="ECO:0000313" key="1">
    <source>
        <dbReference type="EMBL" id="KYH26238.1"/>
    </source>
</evidence>
<dbReference type="AlphaFoldDB" id="A0A151AEW4"/>
<accession>A0A151AEW4</accession>
<organism evidence="1 2">
    <name type="scientific">Halalkalicoccus paucihalophilus</name>
    <dbReference type="NCBI Taxonomy" id="1008153"/>
    <lineage>
        <taxon>Archaea</taxon>
        <taxon>Methanobacteriati</taxon>
        <taxon>Methanobacteriota</taxon>
        <taxon>Stenosarchaea group</taxon>
        <taxon>Halobacteria</taxon>
        <taxon>Halobacteriales</taxon>
        <taxon>Halococcaceae</taxon>
        <taxon>Halalkalicoccus</taxon>
    </lineage>
</organism>
<name>A0A151AEW4_9EURY</name>
<dbReference type="EMBL" id="LTAZ01000004">
    <property type="protein sequence ID" value="KYH26238.1"/>
    <property type="molecule type" value="Genomic_DNA"/>
</dbReference>
<reference evidence="1 2" key="1">
    <citation type="submission" date="2016-02" db="EMBL/GenBank/DDBJ databases">
        <title>Genome sequence of Halalkalicoccus paucihalophilus DSM 24557.</title>
        <authorList>
            <person name="Poehlein A."/>
            <person name="Daniel R."/>
        </authorList>
    </citation>
    <scope>NUCLEOTIDE SEQUENCE [LARGE SCALE GENOMIC DNA]</scope>
    <source>
        <strain evidence="1 2">DSM 24557</strain>
    </source>
</reference>
<dbReference type="Proteomes" id="UP000075321">
    <property type="component" value="Unassembled WGS sequence"/>
</dbReference>
<evidence type="ECO:0000313" key="2">
    <source>
        <dbReference type="Proteomes" id="UP000075321"/>
    </source>
</evidence>
<proteinExistence type="predicted"/>
<sequence>MAHETDEAVVHADGWFIIRNTEDPAQWLASDSPVDICR</sequence>
<keyword evidence="2" id="KW-1185">Reference proteome</keyword>